<gene>
    <name evidence="1" type="ORF">LCGC14_2692280</name>
</gene>
<name>A0A0F8ZIA1_9ZZZZ</name>
<reference evidence="1" key="1">
    <citation type="journal article" date="2015" name="Nature">
        <title>Complex archaea that bridge the gap between prokaryotes and eukaryotes.</title>
        <authorList>
            <person name="Spang A."/>
            <person name="Saw J.H."/>
            <person name="Jorgensen S.L."/>
            <person name="Zaremba-Niedzwiedzka K."/>
            <person name="Martijn J."/>
            <person name="Lind A.E."/>
            <person name="van Eijk R."/>
            <person name="Schleper C."/>
            <person name="Guy L."/>
            <person name="Ettema T.J."/>
        </authorList>
    </citation>
    <scope>NUCLEOTIDE SEQUENCE</scope>
</reference>
<comment type="caution">
    <text evidence="1">The sequence shown here is derived from an EMBL/GenBank/DDBJ whole genome shotgun (WGS) entry which is preliminary data.</text>
</comment>
<protein>
    <submittedName>
        <fullName evidence="1">Uncharacterized protein</fullName>
    </submittedName>
</protein>
<sequence>MLNQKISVIVQSQMGSSRLPGKVLTHLDKNERVIDLLIKRLKLSLSNNI</sequence>
<organism evidence="1">
    <name type="scientific">marine sediment metagenome</name>
    <dbReference type="NCBI Taxonomy" id="412755"/>
    <lineage>
        <taxon>unclassified sequences</taxon>
        <taxon>metagenomes</taxon>
        <taxon>ecological metagenomes</taxon>
    </lineage>
</organism>
<proteinExistence type="predicted"/>
<dbReference type="AlphaFoldDB" id="A0A0F8ZIA1"/>
<evidence type="ECO:0000313" key="1">
    <source>
        <dbReference type="EMBL" id="KKK93498.1"/>
    </source>
</evidence>
<accession>A0A0F8ZIA1</accession>
<dbReference type="EMBL" id="LAZR01047748">
    <property type="protein sequence ID" value="KKK93498.1"/>
    <property type="molecule type" value="Genomic_DNA"/>
</dbReference>